<dbReference type="InterPro" id="IPR001841">
    <property type="entry name" value="Znf_RING"/>
</dbReference>
<evidence type="ECO:0000256" key="7">
    <source>
        <dbReference type="ARBA" id="ARBA00022723"/>
    </source>
</evidence>
<evidence type="ECO:0000256" key="16">
    <source>
        <dbReference type="SAM" id="Phobius"/>
    </source>
</evidence>
<dbReference type="EMBL" id="JABTTQ020000719">
    <property type="protein sequence ID" value="KAK6138526.1"/>
    <property type="molecule type" value="Genomic_DNA"/>
</dbReference>
<dbReference type="CDD" id="cd16461">
    <property type="entry name" value="RING-H2_EL5-like"/>
    <property type="match status" value="1"/>
</dbReference>
<dbReference type="PANTHER" id="PTHR46279:SF2">
    <property type="entry name" value="RING-H2 FINGER PROTEIN ATL21A-RELATED"/>
    <property type="match status" value="1"/>
</dbReference>
<keyword evidence="7" id="KW-0479">Metal-binding</keyword>
<keyword evidence="13 16" id="KW-0472">Membrane</keyword>
<name>A0ABR0VW36_REHGL</name>
<dbReference type="PANTHER" id="PTHR46279">
    <property type="entry name" value="RING/U-BOX SUPERFAMILY PROTEIN"/>
    <property type="match status" value="1"/>
</dbReference>
<feature type="signal peptide" evidence="17">
    <location>
        <begin position="1"/>
        <end position="34"/>
    </location>
</feature>
<evidence type="ECO:0000256" key="17">
    <source>
        <dbReference type="SAM" id="SignalP"/>
    </source>
</evidence>
<dbReference type="InterPro" id="IPR013083">
    <property type="entry name" value="Znf_RING/FYVE/PHD"/>
</dbReference>
<keyword evidence="10" id="KW-0833">Ubl conjugation pathway</keyword>
<accession>A0ABR0VW36</accession>
<evidence type="ECO:0000256" key="12">
    <source>
        <dbReference type="ARBA" id="ARBA00022989"/>
    </source>
</evidence>
<keyword evidence="20" id="KW-1185">Reference proteome</keyword>
<evidence type="ECO:0000256" key="5">
    <source>
        <dbReference type="ARBA" id="ARBA00022679"/>
    </source>
</evidence>
<evidence type="ECO:0000256" key="11">
    <source>
        <dbReference type="ARBA" id="ARBA00022833"/>
    </source>
</evidence>
<reference evidence="19 20" key="1">
    <citation type="journal article" date="2021" name="Comput. Struct. Biotechnol. J.">
        <title>De novo genome assembly of the potent medicinal plant Rehmannia glutinosa using nanopore technology.</title>
        <authorList>
            <person name="Ma L."/>
            <person name="Dong C."/>
            <person name="Song C."/>
            <person name="Wang X."/>
            <person name="Zheng X."/>
            <person name="Niu Y."/>
            <person name="Chen S."/>
            <person name="Feng W."/>
        </authorList>
    </citation>
    <scope>NUCLEOTIDE SEQUENCE [LARGE SCALE GENOMIC DNA]</scope>
    <source>
        <strain evidence="19">DH-2019</strain>
    </source>
</reference>
<keyword evidence="8 17" id="KW-0732">Signal</keyword>
<comment type="catalytic activity">
    <reaction evidence="1">
        <text>S-ubiquitinyl-[E2 ubiquitin-conjugating enzyme]-L-cysteine + [acceptor protein]-L-lysine = [E2 ubiquitin-conjugating enzyme]-L-cysteine + N(6)-ubiquitinyl-[acceptor protein]-L-lysine.</text>
        <dbReference type="EC" id="2.3.2.27"/>
    </reaction>
</comment>
<protein>
    <recommendedName>
        <fullName evidence="4">RING-type E3 ubiquitin transferase</fullName>
        <ecNumber evidence="4">2.3.2.27</ecNumber>
    </recommendedName>
</protein>
<comment type="pathway">
    <text evidence="3">Protein modification; protein ubiquitination.</text>
</comment>
<evidence type="ECO:0000313" key="20">
    <source>
        <dbReference type="Proteomes" id="UP001318860"/>
    </source>
</evidence>
<dbReference type="SUPFAM" id="SSF57850">
    <property type="entry name" value="RING/U-box"/>
    <property type="match status" value="1"/>
</dbReference>
<keyword evidence="11" id="KW-0862">Zinc</keyword>
<keyword evidence="6 16" id="KW-0812">Transmembrane</keyword>
<evidence type="ECO:0000256" key="13">
    <source>
        <dbReference type="ARBA" id="ARBA00023136"/>
    </source>
</evidence>
<evidence type="ECO:0000256" key="2">
    <source>
        <dbReference type="ARBA" id="ARBA00004167"/>
    </source>
</evidence>
<evidence type="ECO:0000256" key="1">
    <source>
        <dbReference type="ARBA" id="ARBA00000900"/>
    </source>
</evidence>
<evidence type="ECO:0000259" key="18">
    <source>
        <dbReference type="PROSITE" id="PS50089"/>
    </source>
</evidence>
<dbReference type="InterPro" id="IPR046948">
    <property type="entry name" value="ATL20-22-like"/>
</dbReference>
<feature type="transmembrane region" description="Helical" evidence="16">
    <location>
        <begin position="231"/>
        <end position="254"/>
    </location>
</feature>
<evidence type="ECO:0000256" key="9">
    <source>
        <dbReference type="ARBA" id="ARBA00022771"/>
    </source>
</evidence>
<dbReference type="PROSITE" id="PS50089">
    <property type="entry name" value="ZF_RING_2"/>
    <property type="match status" value="1"/>
</dbReference>
<evidence type="ECO:0000256" key="3">
    <source>
        <dbReference type="ARBA" id="ARBA00004906"/>
    </source>
</evidence>
<evidence type="ECO:0000256" key="8">
    <source>
        <dbReference type="ARBA" id="ARBA00022729"/>
    </source>
</evidence>
<dbReference type="Proteomes" id="UP001318860">
    <property type="component" value="Unassembled WGS sequence"/>
</dbReference>
<evidence type="ECO:0000256" key="10">
    <source>
        <dbReference type="ARBA" id="ARBA00022786"/>
    </source>
</evidence>
<keyword evidence="9 15" id="KW-0863">Zinc-finger</keyword>
<dbReference type="Gene3D" id="3.30.40.10">
    <property type="entry name" value="Zinc/RING finger domain, C3HC4 (zinc finger)"/>
    <property type="match status" value="1"/>
</dbReference>
<keyword evidence="5" id="KW-0808">Transferase</keyword>
<dbReference type="EC" id="2.3.2.27" evidence="4"/>
<comment type="subcellular location">
    <subcellularLocation>
        <location evidence="2">Membrane</location>
        <topology evidence="2">Single-pass membrane protein</topology>
    </subcellularLocation>
</comment>
<dbReference type="SMART" id="SM00184">
    <property type="entry name" value="RING"/>
    <property type="match status" value="1"/>
</dbReference>
<keyword evidence="12 16" id="KW-1133">Transmembrane helix</keyword>
<evidence type="ECO:0000256" key="15">
    <source>
        <dbReference type="PROSITE-ProRule" id="PRU00175"/>
    </source>
</evidence>
<feature type="domain" description="RING-type" evidence="18">
    <location>
        <begin position="320"/>
        <end position="362"/>
    </location>
</feature>
<proteinExistence type="inferred from homology"/>
<sequence>MSSNLASSAGSMPRKNYYLLVLCFLSMMINIVDSRKDCLVSFCGENKSLPIRYPFQLDGKGQGHKGCPLNLKCSVHGNIPLLNLPSSGDFYVRSIDYSARTIRLYDPDGCLPGRLMNSNFSSFYHLMAVDSYKNYTFFSCRREVIIGMNFTTTINCLSNSTFSTLATSSLLGAEEMRSSGCNMVASVMIPVSSTLKDEYYINGFGEDLVFKWDVNVCGERICRSTGQRVKMLLIVVLGFPAVVTVVPLALLYALRYYEHLKTTRATRARTQEPTVSQPSRPPSRLPITIATVIPQATNNDCTAIVVGESRRIPGPNSTTCPICLDDYSPKETVKCIPKCRHCFHEKCIDQWLKNHTSCPICRNSA</sequence>
<evidence type="ECO:0000256" key="4">
    <source>
        <dbReference type="ARBA" id="ARBA00012483"/>
    </source>
</evidence>
<dbReference type="Pfam" id="PF13947">
    <property type="entry name" value="GUB_WAK_bind"/>
    <property type="match status" value="1"/>
</dbReference>
<feature type="chain" id="PRO_5045167248" description="RING-type E3 ubiquitin transferase" evidence="17">
    <location>
        <begin position="35"/>
        <end position="365"/>
    </location>
</feature>
<organism evidence="19 20">
    <name type="scientific">Rehmannia glutinosa</name>
    <name type="common">Chinese foxglove</name>
    <dbReference type="NCBI Taxonomy" id="99300"/>
    <lineage>
        <taxon>Eukaryota</taxon>
        <taxon>Viridiplantae</taxon>
        <taxon>Streptophyta</taxon>
        <taxon>Embryophyta</taxon>
        <taxon>Tracheophyta</taxon>
        <taxon>Spermatophyta</taxon>
        <taxon>Magnoliopsida</taxon>
        <taxon>eudicotyledons</taxon>
        <taxon>Gunneridae</taxon>
        <taxon>Pentapetalae</taxon>
        <taxon>asterids</taxon>
        <taxon>lamiids</taxon>
        <taxon>Lamiales</taxon>
        <taxon>Orobanchaceae</taxon>
        <taxon>Rehmannieae</taxon>
        <taxon>Rehmannia</taxon>
    </lineage>
</organism>
<evidence type="ECO:0000256" key="6">
    <source>
        <dbReference type="ARBA" id="ARBA00022692"/>
    </source>
</evidence>
<evidence type="ECO:0000313" key="19">
    <source>
        <dbReference type="EMBL" id="KAK6138526.1"/>
    </source>
</evidence>
<dbReference type="InterPro" id="IPR025287">
    <property type="entry name" value="WAK_GUB"/>
</dbReference>
<evidence type="ECO:0000256" key="14">
    <source>
        <dbReference type="ARBA" id="ARBA00024209"/>
    </source>
</evidence>
<comment type="caution">
    <text evidence="19">The sequence shown here is derived from an EMBL/GenBank/DDBJ whole genome shotgun (WGS) entry which is preliminary data.</text>
</comment>
<dbReference type="Pfam" id="PF13639">
    <property type="entry name" value="zf-RING_2"/>
    <property type="match status" value="1"/>
</dbReference>
<comment type="similarity">
    <text evidence="14">Belongs to the RING-type zinc finger family. ATL subfamily.</text>
</comment>
<gene>
    <name evidence="19" type="ORF">DH2020_027729</name>
</gene>